<feature type="domain" description="GST C-terminal" evidence="2">
    <location>
        <begin position="86"/>
        <end position="210"/>
    </location>
</feature>
<dbReference type="PROSITE" id="PS50404">
    <property type="entry name" value="GST_NTER"/>
    <property type="match status" value="1"/>
</dbReference>
<sequence>MYTLYYAPGTASLVVHWLLIEIGARHELRKLDLAAREHKRPEYLALNPAGRVPTLLIHGEPMTEAAAMVMHLADAHPNFGLAPPPGTVERARYYQWIVFLANTLQPAFRHFYYPEEAAGPEHADAVRTHAARTIDAAWDQVEAHLVRRGPYLLGPSVSAADFLLTMLMRWSRNLPRPATDCPQLGALAQRMKARPGFRLLYEREGLQEWA</sequence>
<dbReference type="SFLD" id="SFLDG01150">
    <property type="entry name" value="Main.1:_Beta-like"/>
    <property type="match status" value="1"/>
</dbReference>
<reference evidence="4" key="1">
    <citation type="journal article" date="2019" name="Int. J. Syst. Evol. Microbiol.">
        <title>The Global Catalogue of Microorganisms (GCM) 10K type strain sequencing project: providing services to taxonomists for standard genome sequencing and annotation.</title>
        <authorList>
            <consortium name="The Broad Institute Genomics Platform"/>
            <consortium name="The Broad Institute Genome Sequencing Center for Infectious Disease"/>
            <person name="Wu L."/>
            <person name="Ma J."/>
        </authorList>
    </citation>
    <scope>NUCLEOTIDE SEQUENCE [LARGE SCALE GENOMIC DNA]</scope>
    <source>
        <strain evidence="4">CGMCC 1.15905</strain>
    </source>
</reference>
<dbReference type="SUPFAM" id="SSF52833">
    <property type="entry name" value="Thioredoxin-like"/>
    <property type="match status" value="1"/>
</dbReference>
<dbReference type="SFLD" id="SFLDG00358">
    <property type="entry name" value="Main_(cytGST)"/>
    <property type="match status" value="1"/>
</dbReference>
<dbReference type="RefSeq" id="WP_188661982.1">
    <property type="nucleotide sequence ID" value="NZ_BMKC01000001.1"/>
</dbReference>
<evidence type="ECO:0000313" key="3">
    <source>
        <dbReference type="EMBL" id="GGA74167.1"/>
    </source>
</evidence>
<dbReference type="Proteomes" id="UP000623419">
    <property type="component" value="Unassembled WGS sequence"/>
</dbReference>
<dbReference type="InterPro" id="IPR040079">
    <property type="entry name" value="Glutathione_S-Trfase"/>
</dbReference>
<evidence type="ECO:0000259" key="1">
    <source>
        <dbReference type="PROSITE" id="PS50404"/>
    </source>
</evidence>
<protein>
    <submittedName>
        <fullName evidence="3">Glutathione S-transferase</fullName>
    </submittedName>
</protein>
<dbReference type="EMBL" id="BMKC01000001">
    <property type="protein sequence ID" value="GGA74167.1"/>
    <property type="molecule type" value="Genomic_DNA"/>
</dbReference>
<comment type="caution">
    <text evidence="3">The sequence shown here is derived from an EMBL/GenBank/DDBJ whole genome shotgun (WGS) entry which is preliminary data.</text>
</comment>
<gene>
    <name evidence="3" type="primary">gst</name>
    <name evidence="3" type="ORF">GCM10011521_10450</name>
</gene>
<dbReference type="SFLD" id="SFLDS00019">
    <property type="entry name" value="Glutathione_Transferase_(cytos"/>
    <property type="match status" value="1"/>
</dbReference>
<dbReference type="InterPro" id="IPR036282">
    <property type="entry name" value="Glutathione-S-Trfase_C_sf"/>
</dbReference>
<feature type="domain" description="GST N-terminal" evidence="1">
    <location>
        <begin position="1"/>
        <end position="80"/>
    </location>
</feature>
<dbReference type="Gene3D" id="3.40.30.10">
    <property type="entry name" value="Glutaredoxin"/>
    <property type="match status" value="1"/>
</dbReference>
<dbReference type="PANTHER" id="PTHR44051">
    <property type="entry name" value="GLUTATHIONE S-TRANSFERASE-RELATED"/>
    <property type="match status" value="1"/>
</dbReference>
<evidence type="ECO:0000313" key="4">
    <source>
        <dbReference type="Proteomes" id="UP000623419"/>
    </source>
</evidence>
<dbReference type="InterPro" id="IPR010987">
    <property type="entry name" value="Glutathione-S-Trfase_C-like"/>
</dbReference>
<organism evidence="3 4">
    <name type="scientific">Arenimonas soli</name>
    <dbReference type="NCBI Taxonomy" id="2269504"/>
    <lineage>
        <taxon>Bacteria</taxon>
        <taxon>Pseudomonadati</taxon>
        <taxon>Pseudomonadota</taxon>
        <taxon>Gammaproteobacteria</taxon>
        <taxon>Lysobacterales</taxon>
        <taxon>Lysobacteraceae</taxon>
        <taxon>Arenimonas</taxon>
    </lineage>
</organism>
<dbReference type="PANTHER" id="PTHR44051:SF21">
    <property type="entry name" value="GLUTATHIONE S-TRANSFERASE FAMILY PROTEIN"/>
    <property type="match status" value="1"/>
</dbReference>
<accession>A0ABQ1HFX1</accession>
<dbReference type="Pfam" id="PF02798">
    <property type="entry name" value="GST_N"/>
    <property type="match status" value="1"/>
</dbReference>
<dbReference type="SUPFAM" id="SSF47616">
    <property type="entry name" value="GST C-terminal domain-like"/>
    <property type="match status" value="1"/>
</dbReference>
<keyword evidence="4" id="KW-1185">Reference proteome</keyword>
<dbReference type="InterPro" id="IPR036249">
    <property type="entry name" value="Thioredoxin-like_sf"/>
</dbReference>
<proteinExistence type="predicted"/>
<dbReference type="Gene3D" id="1.20.1050.10">
    <property type="match status" value="1"/>
</dbReference>
<dbReference type="PROSITE" id="PS50405">
    <property type="entry name" value="GST_CTER"/>
    <property type="match status" value="1"/>
</dbReference>
<dbReference type="CDD" id="cd03057">
    <property type="entry name" value="GST_N_Beta"/>
    <property type="match status" value="1"/>
</dbReference>
<dbReference type="InterPro" id="IPR004045">
    <property type="entry name" value="Glutathione_S-Trfase_N"/>
</dbReference>
<name>A0ABQ1HFX1_9GAMM</name>
<dbReference type="Pfam" id="PF13410">
    <property type="entry name" value="GST_C_2"/>
    <property type="match status" value="1"/>
</dbReference>
<evidence type="ECO:0000259" key="2">
    <source>
        <dbReference type="PROSITE" id="PS50405"/>
    </source>
</evidence>
<dbReference type="CDD" id="cd03188">
    <property type="entry name" value="GST_C_Beta"/>
    <property type="match status" value="1"/>
</dbReference>